<dbReference type="SUPFAM" id="SSF54427">
    <property type="entry name" value="NTF2-like"/>
    <property type="match status" value="1"/>
</dbReference>
<protein>
    <submittedName>
        <fullName evidence="3">Uncharacterized protein</fullName>
    </submittedName>
</protein>
<dbReference type="OrthoDB" id="1119084at2"/>
<dbReference type="EMBL" id="QHKM01000001">
    <property type="protein sequence ID" value="RAK69464.1"/>
    <property type="molecule type" value="Genomic_DNA"/>
</dbReference>
<evidence type="ECO:0000313" key="3">
    <source>
        <dbReference type="EMBL" id="RAK69464.1"/>
    </source>
</evidence>
<evidence type="ECO:0000313" key="4">
    <source>
        <dbReference type="Proteomes" id="UP000248553"/>
    </source>
</evidence>
<keyword evidence="2" id="KW-0732">Signal</keyword>
<evidence type="ECO:0000256" key="1">
    <source>
        <dbReference type="SAM" id="MobiDB-lite"/>
    </source>
</evidence>
<dbReference type="Proteomes" id="UP000248553">
    <property type="component" value="Unassembled WGS sequence"/>
</dbReference>
<dbReference type="RefSeq" id="WP_111476200.1">
    <property type="nucleotide sequence ID" value="NZ_QHKM01000001.1"/>
</dbReference>
<sequence length="295" mass="31210">MQPSLPHLLLAALLPLAASAQSPKPTPPPPAVQAIAAAERAFAALALREGTKAAFLAYMADSAVVFSQAEPALARSVWSGRPAATPSDPSLRWGPATVGAAASGELGYSTGPWYLQQPDGQRVAYGQFFTIWARQPNGQYRWLLDNGISHPTPGGSPEPPATLRYPAAGQPPRRGSAEALRTATQLDEQLSAATAAQGLAPAYAARLHPQARLLREETLPLTTPAAIRQQLGREAPRQLRPAGGRVARSGELAYTYGTYLNSGAGQPGRGSYVHLWQHGPQGWQLLAEVFNPAPQ</sequence>
<feature type="signal peptide" evidence="2">
    <location>
        <begin position="1"/>
        <end position="20"/>
    </location>
</feature>
<keyword evidence="4" id="KW-1185">Reference proteome</keyword>
<name>A0A328BUA8_9BACT</name>
<organism evidence="3 4">
    <name type="scientific">Hymenobacter edaphi</name>
    <dbReference type="NCBI Taxonomy" id="2211146"/>
    <lineage>
        <taxon>Bacteria</taxon>
        <taxon>Pseudomonadati</taxon>
        <taxon>Bacteroidota</taxon>
        <taxon>Cytophagia</taxon>
        <taxon>Cytophagales</taxon>
        <taxon>Hymenobacteraceae</taxon>
        <taxon>Hymenobacter</taxon>
    </lineage>
</organism>
<dbReference type="AlphaFoldDB" id="A0A328BUA8"/>
<proteinExistence type="predicted"/>
<comment type="caution">
    <text evidence="3">The sequence shown here is derived from an EMBL/GenBank/DDBJ whole genome shotgun (WGS) entry which is preliminary data.</text>
</comment>
<evidence type="ECO:0000256" key="2">
    <source>
        <dbReference type="SAM" id="SignalP"/>
    </source>
</evidence>
<feature type="region of interest" description="Disordered" evidence="1">
    <location>
        <begin position="146"/>
        <end position="177"/>
    </location>
</feature>
<feature type="chain" id="PRO_5016383546" evidence="2">
    <location>
        <begin position="21"/>
        <end position="295"/>
    </location>
</feature>
<dbReference type="Gene3D" id="3.10.450.50">
    <property type="match status" value="2"/>
</dbReference>
<accession>A0A328BUA8</accession>
<dbReference type="InterPro" id="IPR032710">
    <property type="entry name" value="NTF2-like_dom_sf"/>
</dbReference>
<reference evidence="4" key="1">
    <citation type="submission" date="2018-05" db="EMBL/GenBank/DDBJ databases">
        <authorList>
            <person name="Nie L."/>
        </authorList>
    </citation>
    <scope>NUCLEOTIDE SEQUENCE [LARGE SCALE GENOMIC DNA]</scope>
    <source>
        <strain evidence="4">NL</strain>
    </source>
</reference>
<gene>
    <name evidence="3" type="ORF">DLM85_00930</name>
</gene>